<gene>
    <name evidence="2" type="ORF">HLH27_11315</name>
</gene>
<name>A0A7W4KEZ0_9PROT</name>
<sequence length="74" mass="7986">MMRQHKELAEGETIPGETQDFGVEKLAGIQNRKTDGGILKDHERAAAPAPRPRGGRMGVAPLPDHGPHRVGKGR</sequence>
<reference evidence="2 3" key="1">
    <citation type="submission" date="2020-04" db="EMBL/GenBank/DDBJ databases">
        <title>Description of novel Gluconacetobacter.</title>
        <authorList>
            <person name="Sombolestani A."/>
        </authorList>
    </citation>
    <scope>NUCLEOTIDE SEQUENCE [LARGE SCALE GENOMIC DNA]</scope>
    <source>
        <strain evidence="2 3">LMG 27800</strain>
    </source>
</reference>
<accession>A0A7W4KEZ0</accession>
<dbReference type="EMBL" id="JABEQK010000008">
    <property type="protein sequence ID" value="MBB2205605.1"/>
    <property type="molecule type" value="Genomic_DNA"/>
</dbReference>
<proteinExistence type="predicted"/>
<evidence type="ECO:0000313" key="2">
    <source>
        <dbReference type="EMBL" id="MBB2205605.1"/>
    </source>
</evidence>
<organism evidence="2 3">
    <name type="scientific">Gluconacetobacter takamatsuzukensis</name>
    <dbReference type="NCBI Taxonomy" id="1286190"/>
    <lineage>
        <taxon>Bacteria</taxon>
        <taxon>Pseudomonadati</taxon>
        <taxon>Pseudomonadota</taxon>
        <taxon>Alphaproteobacteria</taxon>
        <taxon>Acetobacterales</taxon>
        <taxon>Acetobacteraceae</taxon>
        <taxon>Gluconacetobacter</taxon>
    </lineage>
</organism>
<dbReference type="Proteomes" id="UP000540556">
    <property type="component" value="Unassembled WGS sequence"/>
</dbReference>
<evidence type="ECO:0000313" key="3">
    <source>
        <dbReference type="Proteomes" id="UP000540556"/>
    </source>
</evidence>
<dbReference type="RefSeq" id="WP_182950144.1">
    <property type="nucleotide sequence ID" value="NZ_JABEQK010000008.1"/>
</dbReference>
<comment type="caution">
    <text evidence="2">The sequence shown here is derived from an EMBL/GenBank/DDBJ whole genome shotgun (WGS) entry which is preliminary data.</text>
</comment>
<dbReference type="AlphaFoldDB" id="A0A7W4KEZ0"/>
<keyword evidence="3" id="KW-1185">Reference proteome</keyword>
<protein>
    <submittedName>
        <fullName evidence="2">Uncharacterized protein</fullName>
    </submittedName>
</protein>
<feature type="region of interest" description="Disordered" evidence="1">
    <location>
        <begin position="1"/>
        <end position="74"/>
    </location>
</feature>
<feature type="compositionally biased region" description="Basic and acidic residues" evidence="1">
    <location>
        <begin position="32"/>
        <end position="45"/>
    </location>
</feature>
<evidence type="ECO:0000256" key="1">
    <source>
        <dbReference type="SAM" id="MobiDB-lite"/>
    </source>
</evidence>